<evidence type="ECO:0000313" key="2">
    <source>
        <dbReference type="Proteomes" id="UP000239874"/>
    </source>
</evidence>
<name>A0A2S6AMI2_9NOCA</name>
<gene>
    <name evidence="1" type="ORF">C5E45_20620</name>
</gene>
<dbReference type="EMBL" id="PSZC01000014">
    <property type="protein sequence ID" value="PPJ36451.1"/>
    <property type="molecule type" value="Genomic_DNA"/>
</dbReference>
<dbReference type="RefSeq" id="WP_104380247.1">
    <property type="nucleotide sequence ID" value="NZ_PSZC01000014.1"/>
</dbReference>
<accession>A0A2S6AMI2</accession>
<dbReference type="AlphaFoldDB" id="A0A2S6AMI2"/>
<reference evidence="1 2" key="1">
    <citation type="submission" date="2018-02" db="EMBL/GenBank/DDBJ databases">
        <title>8 Nocardia nova and 1 Nocardia cyriacigeorgica strain used for evolution to TMP-SMX.</title>
        <authorList>
            <person name="Mehta H."/>
            <person name="Weng J."/>
            <person name="Shamoo Y."/>
        </authorList>
    </citation>
    <scope>NUCLEOTIDE SEQUENCE [LARGE SCALE GENOMIC DNA]</scope>
    <source>
        <strain evidence="1 2">MDA3139</strain>
    </source>
</reference>
<proteinExistence type="predicted"/>
<comment type="caution">
    <text evidence="1">The sequence shown here is derived from an EMBL/GenBank/DDBJ whole genome shotgun (WGS) entry which is preliminary data.</text>
</comment>
<organism evidence="1 2">
    <name type="scientific">Nocardia nova</name>
    <dbReference type="NCBI Taxonomy" id="37330"/>
    <lineage>
        <taxon>Bacteria</taxon>
        <taxon>Bacillati</taxon>
        <taxon>Actinomycetota</taxon>
        <taxon>Actinomycetes</taxon>
        <taxon>Mycobacteriales</taxon>
        <taxon>Nocardiaceae</taxon>
        <taxon>Nocardia</taxon>
    </lineage>
</organism>
<protein>
    <submittedName>
        <fullName evidence="1">Uncharacterized protein</fullName>
    </submittedName>
</protein>
<dbReference type="Proteomes" id="UP000239874">
    <property type="component" value="Unassembled WGS sequence"/>
</dbReference>
<evidence type="ECO:0000313" key="1">
    <source>
        <dbReference type="EMBL" id="PPJ36451.1"/>
    </source>
</evidence>
<sequence length="201" mass="22806">MSDTLHFANLSRGLLCEHLHSIDPSSMRFCRIQSTSCQQKRWSDIVTGAGPELLMALARGVPVRVHDVSERNRETRAMWQGVAFLRRACETVWGLPTTPVLGRGGASMQAHFDHAIRNLAARDRRQIRYYRPHVRTTQLHIESCWRTTNERPASTHRHTATLTQHTRSCAHAQLLSAHRERPVHPDLYATAHDTPSPLPCA</sequence>